<sequence>MFWCTNIYFVIFFQVISRFFADKTSVELKRTLTPVSPRANRLNKLFVKSNSKTYCFNFFYVTYRTLPLILRKCNGETI</sequence>
<proteinExistence type="predicted"/>
<evidence type="ECO:0000313" key="2">
    <source>
        <dbReference type="EMBL" id="MOY44782.1"/>
    </source>
</evidence>
<name>A0A4D5S540_IXOSC</name>
<evidence type="ECO:0000256" key="1">
    <source>
        <dbReference type="SAM" id="SignalP"/>
    </source>
</evidence>
<dbReference type="AlphaFoldDB" id="A0A4D5S540"/>
<accession>A0A4D5S540</accession>
<dbReference type="EMBL" id="GHJT01010811">
    <property type="protein sequence ID" value="MOY44782.1"/>
    <property type="molecule type" value="Transcribed_RNA"/>
</dbReference>
<feature type="signal peptide" evidence="1">
    <location>
        <begin position="1"/>
        <end position="21"/>
    </location>
</feature>
<organism evidence="2">
    <name type="scientific">Ixodes scapularis</name>
    <name type="common">Black-legged tick</name>
    <name type="synonym">Deer tick</name>
    <dbReference type="NCBI Taxonomy" id="6945"/>
    <lineage>
        <taxon>Eukaryota</taxon>
        <taxon>Metazoa</taxon>
        <taxon>Ecdysozoa</taxon>
        <taxon>Arthropoda</taxon>
        <taxon>Chelicerata</taxon>
        <taxon>Arachnida</taxon>
        <taxon>Acari</taxon>
        <taxon>Parasitiformes</taxon>
        <taxon>Ixodida</taxon>
        <taxon>Ixodoidea</taxon>
        <taxon>Ixodidae</taxon>
        <taxon>Ixodinae</taxon>
        <taxon>Ixodes</taxon>
    </lineage>
</organism>
<keyword evidence="1" id="KW-0732">Signal</keyword>
<protein>
    <submittedName>
        <fullName evidence="2">Putative secreted protein</fullName>
    </submittedName>
</protein>
<feature type="chain" id="PRO_5020030822" evidence="1">
    <location>
        <begin position="22"/>
        <end position="78"/>
    </location>
</feature>
<dbReference type="VEuPathDB" id="VectorBase:ISCI024896"/>
<reference evidence="2" key="1">
    <citation type="submission" date="2019-04" db="EMBL/GenBank/DDBJ databases">
        <title>An insight into the mialome of Ixodes scapularis.</title>
        <authorList>
            <person name="Ribeiro J.M."/>
            <person name="Mather T.N."/>
            <person name="Karim S."/>
        </authorList>
    </citation>
    <scope>NUCLEOTIDE SEQUENCE</scope>
</reference>